<name>A0A3E4YKQ6_9FIRM</name>
<evidence type="ECO:0000313" key="2">
    <source>
        <dbReference type="Proteomes" id="UP000260758"/>
    </source>
</evidence>
<dbReference type="RefSeq" id="WP_117718073.1">
    <property type="nucleotide sequence ID" value="NZ_QSTP01000001.1"/>
</dbReference>
<dbReference type="Proteomes" id="UP000260758">
    <property type="component" value="Unassembled WGS sequence"/>
</dbReference>
<organism evidence="1 2">
    <name type="scientific">Agathobacter rectalis</name>
    <dbReference type="NCBI Taxonomy" id="39491"/>
    <lineage>
        <taxon>Bacteria</taxon>
        <taxon>Bacillati</taxon>
        <taxon>Bacillota</taxon>
        <taxon>Clostridia</taxon>
        <taxon>Lachnospirales</taxon>
        <taxon>Lachnospiraceae</taxon>
        <taxon>Agathobacter</taxon>
    </lineage>
</organism>
<accession>A0A3E4YKQ6</accession>
<dbReference type="AlphaFoldDB" id="A0A3E4YKQ6"/>
<proteinExistence type="predicted"/>
<protein>
    <submittedName>
        <fullName evidence="1">Uncharacterized protein</fullName>
    </submittedName>
</protein>
<sequence>MFWKQNNSELSKEEVLLLSEIAKIAESTWYKGICEEGINTNDEVIALDSGVRQLFRDLAKFDKTVIDSQKHIALVCLANKYDAIYPWNDIITNIGGHKLTPLDFTSIKASDIKTNKMIFIDNEGKNTNDETKAIGILNNCDLVSTYIDEALEMETLIQANYIPNFRKMYEAINVLDEKTPLISLNNNKYLDKITSQYGNLSSEELSKYNKNIFETLSTYDDIMTLADIENKFIDEKDKEINNIIDNFDRDNI</sequence>
<dbReference type="EMBL" id="QSTP01000001">
    <property type="protein sequence ID" value="RGM75315.1"/>
    <property type="molecule type" value="Genomic_DNA"/>
</dbReference>
<reference evidence="1 2" key="1">
    <citation type="submission" date="2018-08" db="EMBL/GenBank/DDBJ databases">
        <title>A genome reference for cultivated species of the human gut microbiota.</title>
        <authorList>
            <person name="Zou Y."/>
            <person name="Xue W."/>
            <person name="Luo G."/>
        </authorList>
    </citation>
    <scope>NUCLEOTIDE SEQUENCE [LARGE SCALE GENOMIC DNA]</scope>
    <source>
        <strain evidence="1 2">OM07-13</strain>
    </source>
</reference>
<gene>
    <name evidence="1" type="ORF">DXB99_01920</name>
</gene>
<comment type="caution">
    <text evidence="1">The sequence shown here is derived from an EMBL/GenBank/DDBJ whole genome shotgun (WGS) entry which is preliminary data.</text>
</comment>
<evidence type="ECO:0000313" key="1">
    <source>
        <dbReference type="EMBL" id="RGM75315.1"/>
    </source>
</evidence>